<evidence type="ECO:0000256" key="1">
    <source>
        <dbReference type="SAM" id="Coils"/>
    </source>
</evidence>
<dbReference type="InterPro" id="IPR031681">
    <property type="entry name" value="YwqH-like"/>
</dbReference>
<comment type="caution">
    <text evidence="2">The sequence shown here is derived from an EMBL/GenBank/DDBJ whole genome shotgun (WGS) entry which is preliminary data.</text>
</comment>
<sequence>MQFIVLTAFYAILHEKQEQLVRLKTCKANLESVQDEFFYNEKICSYPELSPYSWHGTLAAKFEDIRLGGFLTSYIDLENRQLNEVISLVDNKISEIELEIEALKQRIGYLEEQARREKEKQTK</sequence>
<accession>A0A3S0TWI2</accession>
<keyword evidence="1" id="KW-0175">Coiled coil</keyword>
<evidence type="ECO:0000313" key="3">
    <source>
        <dbReference type="Proteomes" id="UP000267430"/>
    </source>
</evidence>
<organism evidence="2 3">
    <name type="scientific">Peribacillus cavernae</name>
    <dbReference type="NCBI Taxonomy" id="1674310"/>
    <lineage>
        <taxon>Bacteria</taxon>
        <taxon>Bacillati</taxon>
        <taxon>Bacillota</taxon>
        <taxon>Bacilli</taxon>
        <taxon>Bacillales</taxon>
        <taxon>Bacillaceae</taxon>
        <taxon>Peribacillus</taxon>
    </lineage>
</organism>
<gene>
    <name evidence="2" type="ORF">ELQ35_20560</name>
</gene>
<evidence type="ECO:0000313" key="2">
    <source>
        <dbReference type="EMBL" id="RUQ25173.1"/>
    </source>
</evidence>
<name>A0A3S0TWI2_9BACI</name>
<keyword evidence="3" id="KW-1185">Reference proteome</keyword>
<dbReference type="OrthoDB" id="2454201at2"/>
<protein>
    <submittedName>
        <fullName evidence="2">DUF5082 domain-containing protein</fullName>
    </submittedName>
</protein>
<feature type="coiled-coil region" evidence="1">
    <location>
        <begin position="86"/>
        <end position="120"/>
    </location>
</feature>
<reference evidence="2 3" key="1">
    <citation type="submission" date="2018-12" db="EMBL/GenBank/DDBJ databases">
        <title>Bacillus chawlae sp. nov., Bacillus glennii sp. nov., and Bacillus saganii sp. nov. Isolated from the Vehicle Assembly Building at Kennedy Space Center where the Viking Spacecraft were Assembled.</title>
        <authorList>
            <person name="Seuylemezian A."/>
            <person name="Vaishampayan P."/>
        </authorList>
    </citation>
    <scope>NUCLEOTIDE SEQUENCE [LARGE SCALE GENOMIC DNA]</scope>
    <source>
        <strain evidence="2 3">L5</strain>
    </source>
</reference>
<dbReference type="AlphaFoldDB" id="A0A3S0TWI2"/>
<dbReference type="Proteomes" id="UP000267430">
    <property type="component" value="Unassembled WGS sequence"/>
</dbReference>
<proteinExistence type="predicted"/>
<dbReference type="Pfam" id="PF16888">
    <property type="entry name" value="YwqH-like"/>
    <property type="match status" value="1"/>
</dbReference>
<dbReference type="EMBL" id="RYZZ01000043">
    <property type="protein sequence ID" value="RUQ25173.1"/>
    <property type="molecule type" value="Genomic_DNA"/>
</dbReference>